<accession>A0A926HIV9</accession>
<dbReference type="EMBL" id="JACRSO010000002">
    <property type="protein sequence ID" value="MBC8529232.1"/>
    <property type="molecule type" value="Genomic_DNA"/>
</dbReference>
<feature type="transmembrane region" description="Helical" evidence="2">
    <location>
        <begin position="12"/>
        <end position="33"/>
    </location>
</feature>
<dbReference type="Pfam" id="PF07454">
    <property type="entry name" value="SpoIIP"/>
    <property type="match status" value="1"/>
</dbReference>
<dbReference type="NCBIfam" id="TIGR02867">
    <property type="entry name" value="spore_II_P"/>
    <property type="match status" value="1"/>
</dbReference>
<gene>
    <name evidence="3" type="ORF">H8699_07305</name>
</gene>
<keyword evidence="4" id="KW-1185">Reference proteome</keyword>
<keyword evidence="2" id="KW-0472">Membrane</keyword>
<feature type="region of interest" description="Disordered" evidence="1">
    <location>
        <begin position="37"/>
        <end position="68"/>
    </location>
</feature>
<evidence type="ECO:0000313" key="4">
    <source>
        <dbReference type="Proteomes" id="UP000654279"/>
    </source>
</evidence>
<dbReference type="Proteomes" id="UP000654279">
    <property type="component" value="Unassembled WGS sequence"/>
</dbReference>
<dbReference type="RefSeq" id="WP_249285093.1">
    <property type="nucleotide sequence ID" value="NZ_JACRSO010000002.1"/>
</dbReference>
<name>A0A926HIV9_9FIRM</name>
<feature type="compositionally biased region" description="Polar residues" evidence="1">
    <location>
        <begin position="38"/>
        <end position="47"/>
    </location>
</feature>
<evidence type="ECO:0000256" key="1">
    <source>
        <dbReference type="SAM" id="MobiDB-lite"/>
    </source>
</evidence>
<keyword evidence="2" id="KW-0812">Transmembrane</keyword>
<reference evidence="3" key="1">
    <citation type="submission" date="2020-08" db="EMBL/GenBank/DDBJ databases">
        <title>Genome public.</title>
        <authorList>
            <person name="Liu C."/>
            <person name="Sun Q."/>
        </authorList>
    </citation>
    <scope>NUCLEOTIDE SEQUENCE</scope>
    <source>
        <strain evidence="3">NSJ-44</strain>
    </source>
</reference>
<sequence length="419" mass="45256">MIRIKVWKITQILYYLAVVALAILVLVLLAGLWKGSTDHQSQPSGQPASGVVTAMAAPPEGGGPGGQALEEETLETRQTGAQRLLRSFFYTRSQQAARAEQKREQNVITPASNLAGCLRNLLGLTEDPASFLTLCMPQLNFGPAQAAAAKGDDTQLALTTSAQSGQGDGQNADDSAEHGIVVEIATEQEEPQQPAQAPAQGEGEPYMLVYHTHTTEAYTKTEANTYADGDGEYRTTDNNYNVVRVGEQIINGIVARTGLNIIHDTTNHEPPKHGTAYVRSLQTMENQKAAHPSLEMFLDVHRDAYITGERAAEYNGQPIAQIQFVVGTGEGQTGAGFSVKPDWEKNYALAQQITDELNRIAPGVAKPIRKSTSRYNQHVSNKALLVEVGHNKNTLEETLAAADLLSEAMSNVLNAQRQG</sequence>
<dbReference type="InterPro" id="IPR010897">
    <property type="entry name" value="Spore_II_P"/>
</dbReference>
<evidence type="ECO:0000313" key="3">
    <source>
        <dbReference type="EMBL" id="MBC8529232.1"/>
    </source>
</evidence>
<comment type="caution">
    <text evidence="3">The sequence shown here is derived from an EMBL/GenBank/DDBJ whole genome shotgun (WGS) entry which is preliminary data.</text>
</comment>
<protein>
    <submittedName>
        <fullName evidence="3">Stage II sporulation protein P</fullName>
    </submittedName>
</protein>
<proteinExistence type="predicted"/>
<organism evidence="3 4">
    <name type="scientific">Luoshenia tenuis</name>
    <dbReference type="NCBI Taxonomy" id="2763654"/>
    <lineage>
        <taxon>Bacteria</taxon>
        <taxon>Bacillati</taxon>
        <taxon>Bacillota</taxon>
        <taxon>Clostridia</taxon>
        <taxon>Christensenellales</taxon>
        <taxon>Christensenellaceae</taxon>
        <taxon>Luoshenia</taxon>
    </lineage>
</organism>
<evidence type="ECO:0000256" key="2">
    <source>
        <dbReference type="SAM" id="Phobius"/>
    </source>
</evidence>
<keyword evidence="2" id="KW-1133">Transmembrane helix</keyword>
<dbReference type="AlphaFoldDB" id="A0A926HIV9"/>